<organism evidence="1 2">
    <name type="scientific">Mangrovibacillus cuniculi</name>
    <dbReference type="NCBI Taxonomy" id="2593652"/>
    <lineage>
        <taxon>Bacteria</taxon>
        <taxon>Bacillati</taxon>
        <taxon>Bacillota</taxon>
        <taxon>Bacilli</taxon>
        <taxon>Bacillales</taxon>
        <taxon>Bacillaceae</taxon>
        <taxon>Mangrovibacillus</taxon>
    </lineage>
</organism>
<reference evidence="1 2" key="1">
    <citation type="submission" date="2019-07" db="EMBL/GenBank/DDBJ databases">
        <title>Genome sequence of 2 isolates from Red Sea Mangroves.</title>
        <authorList>
            <person name="Sefrji F."/>
            <person name="Michoud G."/>
            <person name="Merlino G."/>
            <person name="Daffonchio D."/>
        </authorList>
    </citation>
    <scope>NUCLEOTIDE SEQUENCE [LARGE SCALE GENOMIC DNA]</scope>
    <source>
        <strain evidence="1 2">R1DC41</strain>
    </source>
</reference>
<dbReference type="EMBL" id="CP049742">
    <property type="protein sequence ID" value="QPC47098.1"/>
    <property type="molecule type" value="Genomic_DNA"/>
</dbReference>
<dbReference type="KEGG" id="mcui:G8O30_09030"/>
<dbReference type="Proteomes" id="UP000593626">
    <property type="component" value="Chromosome"/>
</dbReference>
<proteinExistence type="predicted"/>
<evidence type="ECO:0000313" key="2">
    <source>
        <dbReference type="Proteomes" id="UP000593626"/>
    </source>
</evidence>
<dbReference type="AlphaFoldDB" id="A0A7S8CC62"/>
<keyword evidence="2" id="KW-1185">Reference proteome</keyword>
<protein>
    <submittedName>
        <fullName evidence="1">DUF3037 domain-containing protein</fullName>
    </submittedName>
</protein>
<sequence length="294" mass="34741">MAERKECWYSIIRYSASELAGETINVGVLMHIFDEKTNTKFYLLEEHSPKIRAISDSNVDINIYKSFKDSLEYYLNNYSDNLLGKVGEIIIGSPLEENFLERLYEQYKEKKLYLTRPMFSLTSNPDLLFNRIFESYIGKKYLNKSDHKQVSVKKYLRDIFQEKKLLDKKVAHDFSITPIKDLDNIKINIDFGYKNGVWNYMQTIPTLTGPSKNTEWFAKTKFMFENLEKDTKVHFMYRSSEISDEKEFYGVLDYLTKFDTNRILKFDLEEKGKVLELCSIIEKDAHDIKDLLIS</sequence>
<evidence type="ECO:0000313" key="1">
    <source>
        <dbReference type="EMBL" id="QPC47098.1"/>
    </source>
</evidence>
<name>A0A7S8CC62_9BACI</name>
<gene>
    <name evidence="1" type="ORF">G8O30_09030</name>
</gene>
<accession>A0A7S8CC62</accession>
<dbReference type="RefSeq" id="WP_239671765.1">
    <property type="nucleotide sequence ID" value="NZ_CP049742.1"/>
</dbReference>